<protein>
    <submittedName>
        <fullName evidence="1">DUF4371 domain-containing protein</fullName>
    </submittedName>
</protein>
<keyword evidence="2" id="KW-1185">Reference proteome</keyword>
<evidence type="ECO:0000313" key="1">
    <source>
        <dbReference type="EMBL" id="GFY66837.1"/>
    </source>
</evidence>
<dbReference type="EMBL" id="BMAV01016260">
    <property type="protein sequence ID" value="GFY66837.1"/>
    <property type="molecule type" value="Genomic_DNA"/>
</dbReference>
<comment type="caution">
    <text evidence="1">The sequence shown here is derived from an EMBL/GenBank/DDBJ whole genome shotgun (WGS) entry which is preliminary data.</text>
</comment>
<dbReference type="AlphaFoldDB" id="A0A8X6Y786"/>
<accession>A0A8X6Y786</accession>
<reference evidence="1" key="1">
    <citation type="submission" date="2020-08" db="EMBL/GenBank/DDBJ databases">
        <title>Multicomponent nature underlies the extraordinary mechanical properties of spider dragline silk.</title>
        <authorList>
            <person name="Kono N."/>
            <person name="Nakamura H."/>
            <person name="Mori M."/>
            <person name="Yoshida Y."/>
            <person name="Ohtoshi R."/>
            <person name="Malay A.D."/>
            <person name="Moran D.A.P."/>
            <person name="Tomita M."/>
            <person name="Numata K."/>
            <person name="Arakawa K."/>
        </authorList>
    </citation>
    <scope>NUCLEOTIDE SEQUENCE</scope>
</reference>
<sequence>MWKHVLFMKVGKKSDTIDKEHENEIHKEASFWRMALQRVFEIILTLSKNYLAFRGHRENLSHEGYHGHFLTFVELVARYDLILRQVFDMPKDNDICF</sequence>
<organism evidence="1 2">
    <name type="scientific">Trichonephila inaurata madagascariensis</name>
    <dbReference type="NCBI Taxonomy" id="2747483"/>
    <lineage>
        <taxon>Eukaryota</taxon>
        <taxon>Metazoa</taxon>
        <taxon>Ecdysozoa</taxon>
        <taxon>Arthropoda</taxon>
        <taxon>Chelicerata</taxon>
        <taxon>Arachnida</taxon>
        <taxon>Araneae</taxon>
        <taxon>Araneomorphae</taxon>
        <taxon>Entelegynae</taxon>
        <taxon>Araneoidea</taxon>
        <taxon>Nephilidae</taxon>
        <taxon>Trichonephila</taxon>
        <taxon>Trichonephila inaurata</taxon>
    </lineage>
</organism>
<dbReference type="OrthoDB" id="6435517at2759"/>
<proteinExistence type="predicted"/>
<gene>
    <name evidence="1" type="primary">EVAR_51623_1</name>
    <name evidence="1" type="ORF">TNIN_298611</name>
</gene>
<dbReference type="Proteomes" id="UP000886998">
    <property type="component" value="Unassembled WGS sequence"/>
</dbReference>
<name>A0A8X6Y786_9ARAC</name>
<evidence type="ECO:0000313" key="2">
    <source>
        <dbReference type="Proteomes" id="UP000886998"/>
    </source>
</evidence>